<dbReference type="OrthoDB" id="283632at2"/>
<keyword evidence="2" id="KW-1185">Reference proteome</keyword>
<sequence length="140" mass="15240">MDSFSKTPRFVLKADGLPIGPDTVPSNRETETQVVFGFSSKEHYDAFQKVCSDPVTPYPLVKGYLQNQVEESGGRLQLVMLDADSPTQEVCPAATFQATLTSIEGSSDTVPVSHQLNFDGESLRYDVRRVEPRASAPASG</sequence>
<dbReference type="AlphaFoldDB" id="A0A0J1BET5"/>
<dbReference type="PATRIC" id="fig|595434.4.peg.2667"/>
<dbReference type="Proteomes" id="UP000036367">
    <property type="component" value="Unassembled WGS sequence"/>
</dbReference>
<reference evidence="1" key="1">
    <citation type="submission" date="2015-05" db="EMBL/GenBank/DDBJ databases">
        <title>Permanent draft genome of Rhodopirellula islandicus K833.</title>
        <authorList>
            <person name="Kizina J."/>
            <person name="Richter M."/>
            <person name="Glockner F.O."/>
            <person name="Harder J."/>
        </authorList>
    </citation>
    <scope>NUCLEOTIDE SEQUENCE [LARGE SCALE GENOMIC DNA]</scope>
    <source>
        <strain evidence="1">K833</strain>
    </source>
</reference>
<proteinExistence type="predicted"/>
<gene>
    <name evidence="1" type="ORF">RISK_002797</name>
</gene>
<evidence type="ECO:0000313" key="2">
    <source>
        <dbReference type="Proteomes" id="UP000036367"/>
    </source>
</evidence>
<evidence type="ECO:0000313" key="1">
    <source>
        <dbReference type="EMBL" id="KLU05035.1"/>
    </source>
</evidence>
<accession>A0A0J1BET5</accession>
<protein>
    <submittedName>
        <fullName evidence="1">Uncharacterized protein</fullName>
    </submittedName>
</protein>
<organism evidence="1 2">
    <name type="scientific">Rhodopirellula islandica</name>
    <dbReference type="NCBI Taxonomy" id="595434"/>
    <lineage>
        <taxon>Bacteria</taxon>
        <taxon>Pseudomonadati</taxon>
        <taxon>Planctomycetota</taxon>
        <taxon>Planctomycetia</taxon>
        <taxon>Pirellulales</taxon>
        <taxon>Pirellulaceae</taxon>
        <taxon>Rhodopirellula</taxon>
    </lineage>
</organism>
<dbReference type="RefSeq" id="WP_047814422.1">
    <property type="nucleotide sequence ID" value="NZ_LECT01000023.1"/>
</dbReference>
<name>A0A0J1BET5_RHOIS</name>
<dbReference type="EMBL" id="LECT01000023">
    <property type="protein sequence ID" value="KLU05035.1"/>
    <property type="molecule type" value="Genomic_DNA"/>
</dbReference>
<comment type="caution">
    <text evidence="1">The sequence shown here is derived from an EMBL/GenBank/DDBJ whole genome shotgun (WGS) entry which is preliminary data.</text>
</comment>